<name>A0A9D5H4J8_9LILI</name>
<feature type="compositionally biased region" description="Pro residues" evidence="4">
    <location>
        <begin position="50"/>
        <end position="71"/>
    </location>
</feature>
<accession>A0A9D5H4J8</accession>
<evidence type="ECO:0000313" key="6">
    <source>
        <dbReference type="Proteomes" id="UP001085076"/>
    </source>
</evidence>
<dbReference type="InterPro" id="IPR040356">
    <property type="entry name" value="SPEAR"/>
</dbReference>
<dbReference type="PANTHER" id="PTHR33388:SF37">
    <property type="entry name" value="OS01G0212500 PROTEIN"/>
    <property type="match status" value="1"/>
</dbReference>
<gene>
    <name evidence="5" type="ORF">J5N97_028199</name>
</gene>
<reference evidence="5" key="1">
    <citation type="submission" date="2021-03" db="EMBL/GenBank/DDBJ databases">
        <authorList>
            <person name="Li Z."/>
            <person name="Yang C."/>
        </authorList>
    </citation>
    <scope>NUCLEOTIDE SEQUENCE</scope>
    <source>
        <strain evidence="5">Dzin_1.0</strain>
        <tissue evidence="5">Leaf</tissue>
    </source>
</reference>
<evidence type="ECO:0000313" key="5">
    <source>
        <dbReference type="EMBL" id="KAJ0963077.1"/>
    </source>
</evidence>
<dbReference type="Pfam" id="PF08744">
    <property type="entry name" value="NOZZLE"/>
    <property type="match status" value="1"/>
</dbReference>
<sequence>MVEDGEPSMSRGKGKQKRPPQRGLGVAQLEKIRLEEQHKNSNAAASSSSSPPPPPPPPPPPCTQPLLPLPLNPIVDLSSPPSFPNHPAGISGPRGFLAQWIDHRPDGNPLGLISSCPSLPRVWILISRSSRRLTVL</sequence>
<dbReference type="Proteomes" id="UP001085076">
    <property type="component" value="Miscellaneous, Linkage group lg09"/>
</dbReference>
<keyword evidence="3" id="KW-0804">Transcription</keyword>
<feature type="compositionally biased region" description="Basic and acidic residues" evidence="4">
    <location>
        <begin position="30"/>
        <end position="39"/>
    </location>
</feature>
<evidence type="ECO:0000256" key="2">
    <source>
        <dbReference type="ARBA" id="ARBA00023015"/>
    </source>
</evidence>
<dbReference type="OrthoDB" id="787098at2759"/>
<organism evidence="5 6">
    <name type="scientific">Dioscorea zingiberensis</name>
    <dbReference type="NCBI Taxonomy" id="325984"/>
    <lineage>
        <taxon>Eukaryota</taxon>
        <taxon>Viridiplantae</taxon>
        <taxon>Streptophyta</taxon>
        <taxon>Embryophyta</taxon>
        <taxon>Tracheophyta</taxon>
        <taxon>Spermatophyta</taxon>
        <taxon>Magnoliopsida</taxon>
        <taxon>Liliopsida</taxon>
        <taxon>Dioscoreales</taxon>
        <taxon>Dioscoreaceae</taxon>
        <taxon>Dioscorea</taxon>
    </lineage>
</organism>
<keyword evidence="6" id="KW-1185">Reference proteome</keyword>
<dbReference type="AlphaFoldDB" id="A0A9D5H4J8"/>
<dbReference type="GO" id="GO:0003700">
    <property type="term" value="F:DNA-binding transcription factor activity"/>
    <property type="evidence" value="ECO:0007669"/>
    <property type="project" value="InterPro"/>
</dbReference>
<comment type="caution">
    <text evidence="5">The sequence shown here is derived from an EMBL/GenBank/DDBJ whole genome shotgun (WGS) entry which is preliminary data.</text>
</comment>
<dbReference type="InterPro" id="IPR014855">
    <property type="entry name" value="NOZZLE"/>
</dbReference>
<evidence type="ECO:0000256" key="1">
    <source>
        <dbReference type="ARBA" id="ARBA00022491"/>
    </source>
</evidence>
<proteinExistence type="predicted"/>
<keyword evidence="1" id="KW-0678">Repressor</keyword>
<evidence type="ECO:0000256" key="3">
    <source>
        <dbReference type="ARBA" id="ARBA00023163"/>
    </source>
</evidence>
<evidence type="ECO:0000256" key="4">
    <source>
        <dbReference type="SAM" id="MobiDB-lite"/>
    </source>
</evidence>
<keyword evidence="2" id="KW-0805">Transcription regulation</keyword>
<dbReference type="PANTHER" id="PTHR33388">
    <property type="entry name" value="OS01G0212500 PROTEIN"/>
    <property type="match status" value="1"/>
</dbReference>
<reference evidence="5" key="2">
    <citation type="journal article" date="2022" name="Hortic Res">
        <title>The genome of Dioscorea zingiberensis sheds light on the biosynthesis, origin and evolution of the medicinally important diosgenin saponins.</title>
        <authorList>
            <person name="Li Y."/>
            <person name="Tan C."/>
            <person name="Li Z."/>
            <person name="Guo J."/>
            <person name="Li S."/>
            <person name="Chen X."/>
            <person name="Wang C."/>
            <person name="Dai X."/>
            <person name="Yang H."/>
            <person name="Song W."/>
            <person name="Hou L."/>
            <person name="Xu J."/>
            <person name="Tong Z."/>
            <person name="Xu A."/>
            <person name="Yuan X."/>
            <person name="Wang W."/>
            <person name="Yang Q."/>
            <person name="Chen L."/>
            <person name="Sun Z."/>
            <person name="Wang K."/>
            <person name="Pan B."/>
            <person name="Chen J."/>
            <person name="Bao Y."/>
            <person name="Liu F."/>
            <person name="Qi X."/>
            <person name="Gang D.R."/>
            <person name="Wen J."/>
            <person name="Li J."/>
        </authorList>
    </citation>
    <scope>NUCLEOTIDE SEQUENCE</scope>
    <source>
        <strain evidence="5">Dzin_1.0</strain>
    </source>
</reference>
<dbReference type="EMBL" id="JAGGNH010000009">
    <property type="protein sequence ID" value="KAJ0963077.1"/>
    <property type="molecule type" value="Genomic_DNA"/>
</dbReference>
<protein>
    <submittedName>
        <fullName evidence="5">Uncharacterized protein</fullName>
    </submittedName>
</protein>
<feature type="region of interest" description="Disordered" evidence="4">
    <location>
        <begin position="1"/>
        <end position="92"/>
    </location>
</feature>